<dbReference type="EMBL" id="LXQA010358885">
    <property type="protein sequence ID" value="MCI46535.1"/>
    <property type="molecule type" value="Genomic_DNA"/>
</dbReference>
<protein>
    <submittedName>
        <fullName evidence="1">Uncharacterized protein</fullName>
    </submittedName>
</protein>
<accession>A0A392SF50</accession>
<name>A0A392SF50_9FABA</name>
<dbReference type="AlphaFoldDB" id="A0A392SF50"/>
<organism evidence="1 2">
    <name type="scientific">Trifolium medium</name>
    <dbReference type="NCBI Taxonomy" id="97028"/>
    <lineage>
        <taxon>Eukaryota</taxon>
        <taxon>Viridiplantae</taxon>
        <taxon>Streptophyta</taxon>
        <taxon>Embryophyta</taxon>
        <taxon>Tracheophyta</taxon>
        <taxon>Spermatophyta</taxon>
        <taxon>Magnoliopsida</taxon>
        <taxon>eudicotyledons</taxon>
        <taxon>Gunneridae</taxon>
        <taxon>Pentapetalae</taxon>
        <taxon>rosids</taxon>
        <taxon>fabids</taxon>
        <taxon>Fabales</taxon>
        <taxon>Fabaceae</taxon>
        <taxon>Papilionoideae</taxon>
        <taxon>50 kb inversion clade</taxon>
        <taxon>NPAAA clade</taxon>
        <taxon>Hologalegina</taxon>
        <taxon>IRL clade</taxon>
        <taxon>Trifolieae</taxon>
        <taxon>Trifolium</taxon>
    </lineage>
</organism>
<evidence type="ECO:0000313" key="1">
    <source>
        <dbReference type="EMBL" id="MCI46535.1"/>
    </source>
</evidence>
<dbReference type="Proteomes" id="UP000265520">
    <property type="component" value="Unassembled WGS sequence"/>
</dbReference>
<evidence type="ECO:0000313" key="2">
    <source>
        <dbReference type="Proteomes" id="UP000265520"/>
    </source>
</evidence>
<comment type="caution">
    <text evidence="1">The sequence shown here is derived from an EMBL/GenBank/DDBJ whole genome shotgun (WGS) entry which is preliminary data.</text>
</comment>
<proteinExistence type="predicted"/>
<keyword evidence="2" id="KW-1185">Reference proteome</keyword>
<sequence>MEKISEEEEECVPKSEFISVFTSWRRGAVSCAGARPSRFKQLFWISPGAGVPFSCAEARQSASNPTFWASSGAWAPYLSSLP</sequence>
<reference evidence="1 2" key="1">
    <citation type="journal article" date="2018" name="Front. Plant Sci.">
        <title>Red Clover (Trifolium pratense) and Zigzag Clover (T. medium) - A Picture of Genomic Similarities and Differences.</title>
        <authorList>
            <person name="Dluhosova J."/>
            <person name="Istvanek J."/>
            <person name="Nedelnik J."/>
            <person name="Repkova J."/>
        </authorList>
    </citation>
    <scope>NUCLEOTIDE SEQUENCE [LARGE SCALE GENOMIC DNA]</scope>
    <source>
        <strain evidence="2">cv. 10/8</strain>
        <tissue evidence="1">Leaf</tissue>
    </source>
</reference>